<reference evidence="1" key="1">
    <citation type="submission" date="2024-03" db="EMBL/GenBank/DDBJ databases">
        <title>Human intestinal bacterial collection.</title>
        <authorList>
            <person name="Pauvert C."/>
            <person name="Hitch T.C.A."/>
            <person name="Clavel T."/>
        </authorList>
    </citation>
    <scope>NUCLEOTIDE SEQUENCE [LARGE SCALE GENOMIC DNA]</scope>
    <source>
        <strain evidence="1">CLA-AA-H89B</strain>
    </source>
</reference>
<sequence length="341" mass="40995">MNNYGVETRRRSRSLLIVEGKHEKDELFWLVFKCFPELNIDIDDVWIYGTNIYKLYEDIVREYGRDWAKDEMDVDLPFVISKKEHPETVYYRNDFTNIILVFDYERHDPAFSEEKILEMQRCFEDSTDMGKLYLNYPMIESYLHLKSIPDEEYINRKIPVSLQPGDKYKGMVKSESVIEKLVGLPHRIDDLLAGERYQVNDDEKRRECCDAILKLTENELEKNLEEILHIVRDEKKEKTLKYQLKDWILKLGYTHGNMTYWEYMRKIFLEVVYHNICKADRIQNEDTGENDLRKQFERIDLSEILDIQNKVSRDAEKGFIWILSTCVLLIPDYNFKLINYE</sequence>
<evidence type="ECO:0000313" key="2">
    <source>
        <dbReference type="Proteomes" id="UP001546774"/>
    </source>
</evidence>
<gene>
    <name evidence="1" type="ORF">WMO37_03585</name>
</gene>
<comment type="caution">
    <text evidence="1">The sequence shown here is derived from an EMBL/GenBank/DDBJ whole genome shotgun (WGS) entry which is preliminary data.</text>
</comment>
<keyword evidence="2" id="KW-1185">Reference proteome</keyword>
<organism evidence="1 2">
    <name type="scientific">Lachnospira intestinalis</name>
    <dbReference type="NCBI Taxonomy" id="3133158"/>
    <lineage>
        <taxon>Bacteria</taxon>
        <taxon>Bacillati</taxon>
        <taxon>Bacillota</taxon>
        <taxon>Clostridia</taxon>
        <taxon>Lachnospirales</taxon>
        <taxon>Lachnospiraceae</taxon>
        <taxon>Lachnospira</taxon>
    </lineage>
</organism>
<proteinExistence type="predicted"/>
<evidence type="ECO:0008006" key="3">
    <source>
        <dbReference type="Google" id="ProtNLM"/>
    </source>
</evidence>
<dbReference type="Proteomes" id="UP001546774">
    <property type="component" value="Unassembled WGS sequence"/>
</dbReference>
<protein>
    <recommendedName>
        <fullName evidence="3">DUF4435 domain-containing protein</fullName>
    </recommendedName>
</protein>
<dbReference type="EMBL" id="JBBMFS010000002">
    <property type="protein sequence ID" value="MEQ2554098.1"/>
    <property type="molecule type" value="Genomic_DNA"/>
</dbReference>
<name>A0ABV1H339_9FIRM</name>
<accession>A0ABV1H339</accession>
<evidence type="ECO:0000313" key="1">
    <source>
        <dbReference type="EMBL" id="MEQ2554098.1"/>
    </source>
</evidence>